<dbReference type="Gene3D" id="4.10.60.10">
    <property type="entry name" value="Zinc finger, CCHC-type"/>
    <property type="match status" value="1"/>
</dbReference>
<dbReference type="GO" id="GO:0003676">
    <property type="term" value="F:nucleic acid binding"/>
    <property type="evidence" value="ECO:0007669"/>
    <property type="project" value="InterPro"/>
</dbReference>
<name>A0A9K3GZ02_HELAN</name>
<dbReference type="Gramene" id="mRNA:HanXRQr2_Chr16g0732941">
    <property type="protein sequence ID" value="CDS:HanXRQr2_Chr16g0732941.1"/>
    <property type="gene ID" value="HanXRQr2_Chr16g0732941"/>
</dbReference>
<evidence type="ECO:0000313" key="1">
    <source>
        <dbReference type="EMBL" id="KAF5758754.1"/>
    </source>
</evidence>
<dbReference type="Proteomes" id="UP000215914">
    <property type="component" value="Unassembled WGS sequence"/>
</dbReference>
<dbReference type="EMBL" id="MNCJ02000331">
    <property type="protein sequence ID" value="KAF5758754.1"/>
    <property type="molecule type" value="Genomic_DNA"/>
</dbReference>
<organism evidence="1 2">
    <name type="scientific">Helianthus annuus</name>
    <name type="common">Common sunflower</name>
    <dbReference type="NCBI Taxonomy" id="4232"/>
    <lineage>
        <taxon>Eukaryota</taxon>
        <taxon>Viridiplantae</taxon>
        <taxon>Streptophyta</taxon>
        <taxon>Embryophyta</taxon>
        <taxon>Tracheophyta</taxon>
        <taxon>Spermatophyta</taxon>
        <taxon>Magnoliopsida</taxon>
        <taxon>eudicotyledons</taxon>
        <taxon>Gunneridae</taxon>
        <taxon>Pentapetalae</taxon>
        <taxon>asterids</taxon>
        <taxon>campanulids</taxon>
        <taxon>Asterales</taxon>
        <taxon>Asteraceae</taxon>
        <taxon>Asteroideae</taxon>
        <taxon>Heliantheae alliance</taxon>
        <taxon>Heliantheae</taxon>
        <taxon>Helianthus</taxon>
    </lineage>
</organism>
<dbReference type="Pfam" id="PF14223">
    <property type="entry name" value="Retrotran_gag_2"/>
    <property type="match status" value="1"/>
</dbReference>
<reference evidence="1" key="2">
    <citation type="submission" date="2020-06" db="EMBL/GenBank/DDBJ databases">
        <title>Helianthus annuus Genome sequencing and assembly Release 2.</title>
        <authorList>
            <person name="Gouzy J."/>
            <person name="Langlade N."/>
            <person name="Munos S."/>
        </authorList>
    </citation>
    <scope>NUCLEOTIDE SEQUENCE</scope>
    <source>
        <tissue evidence="1">Leaves</tissue>
    </source>
</reference>
<dbReference type="SUPFAM" id="SSF57756">
    <property type="entry name" value="Retrovirus zinc finger-like domains"/>
    <property type="match status" value="1"/>
</dbReference>
<sequence>MLHSALAPEVDIGVRDCKTGKEMWDALLAIYEGNEEMKESRREMLTQKFNLFNHFPGGTLENQIQRFVALVSYMKTHDISLEKNVINKKLLNALLRNWDTNVTLIKRTRDLARMTLSELISLLKSYEMDDKQRLYNHATSYNNAGVLTNSALMSQQGMSALTGPSTVPLPVNLGTFVNQSGYFPAATQHVNQTLSTAQPTNPSALTPTQFLSNITTAFAATNSSVATSKDFEQAMAFMTGVMNCYHAFIVGRVKNNIDSAELLEVHPDDVEEMDITWQMAMAVFRARNFVKKTGKGTWDKIDGEIGWNKAKLQFYNCHEPGHYARECKQPKRERADPNVTVTVSSAARPAQNVVSTSNITVTRPAQGTQVAEPIGTSGNALVI</sequence>
<accession>A0A9K3GZ02</accession>
<gene>
    <name evidence="1" type="ORF">HanXRQr2_Chr16g0732941</name>
</gene>
<keyword evidence="2" id="KW-1185">Reference proteome</keyword>
<dbReference type="InterPro" id="IPR036875">
    <property type="entry name" value="Znf_CCHC_sf"/>
</dbReference>
<proteinExistence type="predicted"/>
<protein>
    <submittedName>
        <fullName evidence="1">Transcription factor interactor and regulator CCHC(Zn) family</fullName>
    </submittedName>
</protein>
<dbReference type="GO" id="GO:0008270">
    <property type="term" value="F:zinc ion binding"/>
    <property type="evidence" value="ECO:0007669"/>
    <property type="project" value="InterPro"/>
</dbReference>
<dbReference type="AlphaFoldDB" id="A0A9K3GZ02"/>
<reference evidence="1" key="1">
    <citation type="journal article" date="2017" name="Nature">
        <title>The sunflower genome provides insights into oil metabolism, flowering and Asterid evolution.</title>
        <authorList>
            <person name="Badouin H."/>
            <person name="Gouzy J."/>
            <person name="Grassa C.J."/>
            <person name="Murat F."/>
            <person name="Staton S.E."/>
            <person name="Cottret L."/>
            <person name="Lelandais-Briere C."/>
            <person name="Owens G.L."/>
            <person name="Carrere S."/>
            <person name="Mayjonade B."/>
            <person name="Legrand L."/>
            <person name="Gill N."/>
            <person name="Kane N.C."/>
            <person name="Bowers J.E."/>
            <person name="Hubner S."/>
            <person name="Bellec A."/>
            <person name="Berard A."/>
            <person name="Berges H."/>
            <person name="Blanchet N."/>
            <person name="Boniface M.C."/>
            <person name="Brunel D."/>
            <person name="Catrice O."/>
            <person name="Chaidir N."/>
            <person name="Claudel C."/>
            <person name="Donnadieu C."/>
            <person name="Faraut T."/>
            <person name="Fievet G."/>
            <person name="Helmstetter N."/>
            <person name="King M."/>
            <person name="Knapp S.J."/>
            <person name="Lai Z."/>
            <person name="Le Paslier M.C."/>
            <person name="Lippi Y."/>
            <person name="Lorenzon L."/>
            <person name="Mandel J.R."/>
            <person name="Marage G."/>
            <person name="Marchand G."/>
            <person name="Marquand E."/>
            <person name="Bret-Mestries E."/>
            <person name="Morien E."/>
            <person name="Nambeesan S."/>
            <person name="Nguyen T."/>
            <person name="Pegot-Espagnet P."/>
            <person name="Pouilly N."/>
            <person name="Raftis F."/>
            <person name="Sallet E."/>
            <person name="Schiex T."/>
            <person name="Thomas J."/>
            <person name="Vandecasteele C."/>
            <person name="Vares D."/>
            <person name="Vear F."/>
            <person name="Vautrin S."/>
            <person name="Crespi M."/>
            <person name="Mangin B."/>
            <person name="Burke J.M."/>
            <person name="Salse J."/>
            <person name="Munos S."/>
            <person name="Vincourt P."/>
            <person name="Rieseberg L.H."/>
            <person name="Langlade N.B."/>
        </authorList>
    </citation>
    <scope>NUCLEOTIDE SEQUENCE</scope>
    <source>
        <tissue evidence="1">Leaves</tissue>
    </source>
</reference>
<evidence type="ECO:0000313" key="2">
    <source>
        <dbReference type="Proteomes" id="UP000215914"/>
    </source>
</evidence>
<comment type="caution">
    <text evidence="1">The sequence shown here is derived from an EMBL/GenBank/DDBJ whole genome shotgun (WGS) entry which is preliminary data.</text>
</comment>